<dbReference type="InterPro" id="IPR026369">
    <property type="entry name" value="CxxC_20_CxxC"/>
</dbReference>
<keyword evidence="1" id="KW-0812">Transmembrane</keyword>
<feature type="transmembrane region" description="Helical" evidence="1">
    <location>
        <begin position="160"/>
        <end position="177"/>
    </location>
</feature>
<name>A0ABW2V022_9BACI</name>
<evidence type="ECO:0000256" key="1">
    <source>
        <dbReference type="SAM" id="Phobius"/>
    </source>
</evidence>
<keyword evidence="1" id="KW-0472">Membrane</keyword>
<dbReference type="EMBL" id="JBHTGR010000050">
    <property type="protein sequence ID" value="MFC7747628.1"/>
    <property type="molecule type" value="Genomic_DNA"/>
</dbReference>
<reference evidence="3" key="1">
    <citation type="journal article" date="2019" name="Int. J. Syst. Evol. Microbiol.">
        <title>The Global Catalogue of Microorganisms (GCM) 10K type strain sequencing project: providing services to taxonomists for standard genome sequencing and annotation.</title>
        <authorList>
            <consortium name="The Broad Institute Genomics Platform"/>
            <consortium name="The Broad Institute Genome Sequencing Center for Infectious Disease"/>
            <person name="Wu L."/>
            <person name="Ma J."/>
        </authorList>
    </citation>
    <scope>NUCLEOTIDE SEQUENCE [LARGE SCALE GENOMIC DNA]</scope>
    <source>
        <strain evidence="3">JCM 30234</strain>
    </source>
</reference>
<dbReference type="NCBIfam" id="TIGR04104">
    <property type="entry name" value="cxxc_20_cxxc"/>
    <property type="match status" value="1"/>
</dbReference>
<comment type="caution">
    <text evidence="2">The sequence shown here is derived from an EMBL/GenBank/DDBJ whole genome shotgun (WGS) entry which is preliminary data.</text>
</comment>
<accession>A0ABW2V022</accession>
<evidence type="ECO:0000313" key="2">
    <source>
        <dbReference type="EMBL" id="MFC7747628.1"/>
    </source>
</evidence>
<proteinExistence type="predicted"/>
<organism evidence="2 3">
    <name type="scientific">Lentibacillus kimchii</name>
    <dbReference type="NCBI Taxonomy" id="1542911"/>
    <lineage>
        <taxon>Bacteria</taxon>
        <taxon>Bacillati</taxon>
        <taxon>Bacillota</taxon>
        <taxon>Bacilli</taxon>
        <taxon>Bacillales</taxon>
        <taxon>Bacillaceae</taxon>
        <taxon>Lentibacillus</taxon>
    </lineage>
</organism>
<keyword evidence="1" id="KW-1133">Transmembrane helix</keyword>
<gene>
    <name evidence="2" type="ORF">ACFQU8_10370</name>
</gene>
<dbReference type="Proteomes" id="UP001596620">
    <property type="component" value="Unassembled WGS sequence"/>
</dbReference>
<keyword evidence="3" id="KW-1185">Reference proteome</keyword>
<evidence type="ECO:0000313" key="3">
    <source>
        <dbReference type="Proteomes" id="UP001596620"/>
    </source>
</evidence>
<feature type="transmembrane region" description="Helical" evidence="1">
    <location>
        <begin position="130"/>
        <end position="148"/>
    </location>
</feature>
<sequence length="178" mass="20621">MGNRYTKWKRLVAQKGGDLMPTCQSCGKKWTWRQTVNQLLVLSYGMTCPYCGDEQYENDSAIAKRIFLLFLSLLLLRVAEKLNLPGTILLIMIVSLLLIIVITYPMILKLSNDEEHSIAVARPWYLREKWVYAMCVIVPPIGFIHVLLNQSRWQRDQTFMYLGIAVIMAIFWVLNFSA</sequence>
<dbReference type="RefSeq" id="WP_382359648.1">
    <property type="nucleotide sequence ID" value="NZ_JBHTGR010000050.1"/>
</dbReference>
<feature type="transmembrane region" description="Helical" evidence="1">
    <location>
        <begin position="86"/>
        <end position="107"/>
    </location>
</feature>
<protein>
    <submittedName>
        <fullName evidence="2">TIGR04104 family putative zinc finger protein</fullName>
    </submittedName>
</protein>